<dbReference type="GO" id="GO:0006421">
    <property type="term" value="P:asparaginyl-tRNA aminoacylation"/>
    <property type="evidence" value="ECO:0007669"/>
    <property type="project" value="UniProtKB-UniRule"/>
</dbReference>
<evidence type="ECO:0000256" key="8">
    <source>
        <dbReference type="HAMAP-Rule" id="MF_00534"/>
    </source>
</evidence>
<keyword evidence="7 8" id="KW-0030">Aminoacyl-tRNA synthetase</keyword>
<organism evidence="10 11">
    <name type="scientific">Rhodanobacter glycinis</name>
    <dbReference type="NCBI Taxonomy" id="582702"/>
    <lineage>
        <taxon>Bacteria</taxon>
        <taxon>Pseudomonadati</taxon>
        <taxon>Pseudomonadota</taxon>
        <taxon>Gammaproteobacteria</taxon>
        <taxon>Lysobacterales</taxon>
        <taxon>Rhodanobacteraceae</taxon>
        <taxon>Rhodanobacter</taxon>
    </lineage>
</organism>
<feature type="domain" description="Aminoacyl-transfer RNA synthetases class-II family profile" evidence="9">
    <location>
        <begin position="144"/>
        <end position="461"/>
    </location>
</feature>
<evidence type="ECO:0000256" key="4">
    <source>
        <dbReference type="ARBA" id="ARBA00022741"/>
    </source>
</evidence>
<dbReference type="PANTHER" id="PTHR22594:SF34">
    <property type="entry name" value="ASPARAGINE--TRNA LIGASE, MITOCHONDRIAL-RELATED"/>
    <property type="match status" value="1"/>
</dbReference>
<keyword evidence="5 8" id="KW-0067">ATP-binding</keyword>
<dbReference type="CDD" id="cd00776">
    <property type="entry name" value="AsxRS_core"/>
    <property type="match status" value="1"/>
</dbReference>
<reference evidence="11" key="1">
    <citation type="submission" date="2016-10" db="EMBL/GenBank/DDBJ databases">
        <authorList>
            <person name="Varghese N."/>
            <person name="Submissions S."/>
        </authorList>
    </citation>
    <scope>NUCLEOTIDE SEQUENCE [LARGE SCALE GENOMIC DNA]</scope>
    <source>
        <strain evidence="11">MO64</strain>
    </source>
</reference>
<protein>
    <recommendedName>
        <fullName evidence="8">Asparagine--tRNA ligase</fullName>
        <ecNumber evidence="8">6.1.1.22</ecNumber>
    </recommendedName>
    <alternativeName>
        <fullName evidence="8">Asparaginyl-tRNA synthetase</fullName>
        <shortName evidence="8">AsnRS</shortName>
    </alternativeName>
</protein>
<keyword evidence="11" id="KW-1185">Reference proteome</keyword>
<evidence type="ECO:0000256" key="6">
    <source>
        <dbReference type="ARBA" id="ARBA00022917"/>
    </source>
</evidence>
<evidence type="ECO:0000313" key="10">
    <source>
        <dbReference type="EMBL" id="SFK77617.1"/>
    </source>
</evidence>
<comment type="similarity">
    <text evidence="1 8">Belongs to the class-II aminoacyl-tRNA synthetase family.</text>
</comment>
<evidence type="ECO:0000259" key="9">
    <source>
        <dbReference type="PROSITE" id="PS50862"/>
    </source>
</evidence>
<dbReference type="NCBIfam" id="TIGR00457">
    <property type="entry name" value="asnS"/>
    <property type="match status" value="1"/>
</dbReference>
<dbReference type="PANTHER" id="PTHR22594">
    <property type="entry name" value="ASPARTYL/LYSYL-TRNA SYNTHETASE"/>
    <property type="match status" value="1"/>
</dbReference>
<dbReference type="InterPro" id="IPR045864">
    <property type="entry name" value="aa-tRNA-synth_II/BPL/LPL"/>
</dbReference>
<dbReference type="FunFam" id="3.30.930.10:FF:000016">
    <property type="entry name" value="Asparagine--tRNA ligase"/>
    <property type="match status" value="1"/>
</dbReference>
<dbReference type="EC" id="6.1.1.22" evidence="8"/>
<dbReference type="HAMAP" id="MF_00534">
    <property type="entry name" value="Asn_tRNA_synth"/>
    <property type="match status" value="1"/>
</dbReference>
<dbReference type="InterPro" id="IPR004522">
    <property type="entry name" value="Asn-tRNA-ligase"/>
</dbReference>
<evidence type="ECO:0000256" key="5">
    <source>
        <dbReference type="ARBA" id="ARBA00022840"/>
    </source>
</evidence>
<sequence>MTAVSPTVCSVKHALSGQMEAGSKVTVRGWVRTRRDSKAGLSFVNVTDGSCFDPIQAVAPATLANYESEVKHLTAGAGVIVTGTLVPSQGKGQAFEIQADSVEVTGLVDDPETYPIQPKQHSMEFLREVAHLRPRTNLFGAVTRVRHTMMTAIHRHLTEQGFFWINTPIITTSDAEGAGEMFRLSTLDLANLPRTPDGKIDFRKDFFGREAFLTVSGQLNVEAYCLAMSKVYTFGPSFRAENSNTARHLAEFWMVEPEIAFADLTANADCAEGFLKAIFKAVLDERADDMAFFAERVQSDAISRMEAFITKPFERIDYTDAIEILKKSGEKFEYPVAWGIDLQTEHERYLAEKHIGRPVVVMNYPEAIKAFYMRLNDDGKTVAAMDVLAPGIGEIIGGAQREERLDYLDRRMAQFGLDTATYGWYRDLRRYGTVPHAGFGLGFERLLVYVCGLSNIRDAIPYPRAAGTAEF</sequence>
<comment type="catalytic activity">
    <reaction evidence="8">
        <text>tRNA(Asn) + L-asparagine + ATP = L-asparaginyl-tRNA(Asn) + AMP + diphosphate + H(+)</text>
        <dbReference type="Rhea" id="RHEA:11180"/>
        <dbReference type="Rhea" id="RHEA-COMP:9659"/>
        <dbReference type="Rhea" id="RHEA-COMP:9674"/>
        <dbReference type="ChEBI" id="CHEBI:15378"/>
        <dbReference type="ChEBI" id="CHEBI:30616"/>
        <dbReference type="ChEBI" id="CHEBI:33019"/>
        <dbReference type="ChEBI" id="CHEBI:58048"/>
        <dbReference type="ChEBI" id="CHEBI:78442"/>
        <dbReference type="ChEBI" id="CHEBI:78515"/>
        <dbReference type="ChEBI" id="CHEBI:456215"/>
        <dbReference type="EC" id="6.1.1.22"/>
    </reaction>
</comment>
<dbReference type="Pfam" id="PF01336">
    <property type="entry name" value="tRNA_anti-codon"/>
    <property type="match status" value="1"/>
</dbReference>
<dbReference type="EMBL" id="FOSR01000006">
    <property type="protein sequence ID" value="SFK77617.1"/>
    <property type="molecule type" value="Genomic_DNA"/>
</dbReference>
<dbReference type="GO" id="GO:0005524">
    <property type="term" value="F:ATP binding"/>
    <property type="evidence" value="ECO:0007669"/>
    <property type="project" value="UniProtKB-UniRule"/>
</dbReference>
<keyword evidence="6 8" id="KW-0648">Protein biosynthesis</keyword>
<keyword evidence="4 8" id="KW-0547">Nucleotide-binding</keyword>
<dbReference type="GO" id="GO:0005737">
    <property type="term" value="C:cytoplasm"/>
    <property type="evidence" value="ECO:0007669"/>
    <property type="project" value="UniProtKB-SubCell"/>
</dbReference>
<gene>
    <name evidence="8" type="primary">asnS</name>
    <name evidence="10" type="ORF">SAMN05192579_106169</name>
</gene>
<dbReference type="CDD" id="cd04318">
    <property type="entry name" value="EcAsnRS_like_N"/>
    <property type="match status" value="1"/>
</dbReference>
<dbReference type="Proteomes" id="UP000198725">
    <property type="component" value="Unassembled WGS sequence"/>
</dbReference>
<dbReference type="InterPro" id="IPR004364">
    <property type="entry name" value="Aa-tRNA-synt_II"/>
</dbReference>
<dbReference type="Gene3D" id="2.40.50.140">
    <property type="entry name" value="Nucleic acid-binding proteins"/>
    <property type="match status" value="1"/>
</dbReference>
<evidence type="ECO:0000256" key="2">
    <source>
        <dbReference type="ARBA" id="ARBA00022490"/>
    </source>
</evidence>
<dbReference type="PRINTS" id="PR01042">
    <property type="entry name" value="TRNASYNTHASP"/>
</dbReference>
<dbReference type="Gene3D" id="3.30.930.10">
    <property type="entry name" value="Bira Bifunctional Protein, Domain 2"/>
    <property type="match status" value="1"/>
</dbReference>
<evidence type="ECO:0000256" key="7">
    <source>
        <dbReference type="ARBA" id="ARBA00023146"/>
    </source>
</evidence>
<proteinExistence type="inferred from homology"/>
<keyword evidence="3 8" id="KW-0436">Ligase</keyword>
<name>A0A1I4CBC5_9GAMM</name>
<dbReference type="PROSITE" id="PS50862">
    <property type="entry name" value="AA_TRNA_LIGASE_II"/>
    <property type="match status" value="1"/>
</dbReference>
<dbReference type="RefSeq" id="WP_092703316.1">
    <property type="nucleotide sequence ID" value="NZ_FOSR01000006.1"/>
</dbReference>
<comment type="subunit">
    <text evidence="8">Homodimer.</text>
</comment>
<dbReference type="AlphaFoldDB" id="A0A1I4CBC5"/>
<dbReference type="InterPro" id="IPR006195">
    <property type="entry name" value="aa-tRNA-synth_II"/>
</dbReference>
<evidence type="ECO:0000256" key="3">
    <source>
        <dbReference type="ARBA" id="ARBA00022598"/>
    </source>
</evidence>
<dbReference type="GO" id="GO:0003676">
    <property type="term" value="F:nucleic acid binding"/>
    <property type="evidence" value="ECO:0007669"/>
    <property type="project" value="InterPro"/>
</dbReference>
<keyword evidence="2 8" id="KW-0963">Cytoplasm</keyword>
<comment type="subcellular location">
    <subcellularLocation>
        <location evidence="8">Cytoplasm</location>
    </subcellularLocation>
</comment>
<dbReference type="Pfam" id="PF00152">
    <property type="entry name" value="tRNA-synt_2"/>
    <property type="match status" value="1"/>
</dbReference>
<accession>A0A1I4CBC5</accession>
<dbReference type="GO" id="GO:0004816">
    <property type="term" value="F:asparagine-tRNA ligase activity"/>
    <property type="evidence" value="ECO:0007669"/>
    <property type="project" value="UniProtKB-UniRule"/>
</dbReference>
<dbReference type="InterPro" id="IPR012340">
    <property type="entry name" value="NA-bd_OB-fold"/>
</dbReference>
<dbReference type="InterPro" id="IPR004365">
    <property type="entry name" value="NA-bd_OB_tRNA"/>
</dbReference>
<dbReference type="NCBIfam" id="NF003037">
    <property type="entry name" value="PRK03932.1"/>
    <property type="match status" value="1"/>
</dbReference>
<dbReference type="SUPFAM" id="SSF55681">
    <property type="entry name" value="Class II aaRS and biotin synthetases"/>
    <property type="match status" value="1"/>
</dbReference>
<evidence type="ECO:0000256" key="1">
    <source>
        <dbReference type="ARBA" id="ARBA00008226"/>
    </source>
</evidence>
<dbReference type="InterPro" id="IPR002312">
    <property type="entry name" value="Asp/Asn-tRNA-synth_IIb"/>
</dbReference>
<dbReference type="SUPFAM" id="SSF50249">
    <property type="entry name" value="Nucleic acid-binding proteins"/>
    <property type="match status" value="1"/>
</dbReference>
<evidence type="ECO:0000313" key="11">
    <source>
        <dbReference type="Proteomes" id="UP000198725"/>
    </source>
</evidence>